<evidence type="ECO:0000313" key="3">
    <source>
        <dbReference type="EMBL" id="GMM52930.1"/>
    </source>
</evidence>
<keyword evidence="1" id="KW-0732">Signal</keyword>
<dbReference type="AlphaFoldDB" id="A0AAV5RN24"/>
<keyword evidence="4" id="KW-1185">Reference proteome</keyword>
<organism evidence="3 4">
    <name type="scientific">Starmerella bacillaris</name>
    <name type="common">Yeast</name>
    <name type="synonym">Candida zemplinina</name>
    <dbReference type="NCBI Taxonomy" id="1247836"/>
    <lineage>
        <taxon>Eukaryota</taxon>
        <taxon>Fungi</taxon>
        <taxon>Dikarya</taxon>
        <taxon>Ascomycota</taxon>
        <taxon>Saccharomycotina</taxon>
        <taxon>Dipodascomycetes</taxon>
        <taxon>Dipodascales</taxon>
        <taxon>Trichomonascaceae</taxon>
        <taxon>Starmerella</taxon>
    </lineage>
</organism>
<accession>A0AAV5RN24</accession>
<feature type="signal peptide" evidence="1">
    <location>
        <begin position="1"/>
        <end position="15"/>
    </location>
</feature>
<name>A0AAV5RN24_STABA</name>
<evidence type="ECO:0000259" key="2">
    <source>
        <dbReference type="Pfam" id="PF23585"/>
    </source>
</evidence>
<proteinExistence type="predicted"/>
<gene>
    <name evidence="3" type="ORF">DASB73_038930</name>
</gene>
<sequence length="207" mass="22205">MLFILPLISYVSALASPTLVIRDNTNVSNSNITSNSSSHITTTRSSISVNPVLPAGGVNLETPASTSTTYVKSGSNVTFGWNFTSLILSPTGINVDVVCSANSQTYNIARNQSIETQSVVWDTGNAANDGKLHLISDKYTLIIYNADEPVSYVAGAGELEPFSYIFGVYLPQEYQAWPQAAKYVNAGSSNRFSLSLVLLAASVYLFI</sequence>
<evidence type="ECO:0000256" key="1">
    <source>
        <dbReference type="SAM" id="SignalP"/>
    </source>
</evidence>
<evidence type="ECO:0000313" key="4">
    <source>
        <dbReference type="Proteomes" id="UP001362899"/>
    </source>
</evidence>
<reference evidence="3 4" key="1">
    <citation type="journal article" date="2023" name="Elife">
        <title>Identification of key yeast species and microbe-microbe interactions impacting larval growth of Drosophila in the wild.</title>
        <authorList>
            <person name="Mure A."/>
            <person name="Sugiura Y."/>
            <person name="Maeda R."/>
            <person name="Honda K."/>
            <person name="Sakurai N."/>
            <person name="Takahashi Y."/>
            <person name="Watada M."/>
            <person name="Katoh T."/>
            <person name="Gotoh A."/>
            <person name="Gotoh Y."/>
            <person name="Taniguchi I."/>
            <person name="Nakamura K."/>
            <person name="Hayashi T."/>
            <person name="Katayama T."/>
            <person name="Uemura T."/>
            <person name="Hattori Y."/>
        </authorList>
    </citation>
    <scope>NUCLEOTIDE SEQUENCE [LARGE SCALE GENOMIC DNA]</scope>
    <source>
        <strain evidence="3 4">SB-73</strain>
    </source>
</reference>
<dbReference type="Pfam" id="PF23585">
    <property type="entry name" value="DUF7137"/>
    <property type="match status" value="1"/>
</dbReference>
<dbReference type="InterPro" id="IPR055561">
    <property type="entry name" value="DUF7137"/>
</dbReference>
<feature type="domain" description="DUF7137" evidence="2">
    <location>
        <begin position="53"/>
        <end position="179"/>
    </location>
</feature>
<protein>
    <recommendedName>
        <fullName evidence="2">DUF7137 domain-containing protein</fullName>
    </recommendedName>
</protein>
<dbReference type="Proteomes" id="UP001362899">
    <property type="component" value="Unassembled WGS sequence"/>
</dbReference>
<comment type="caution">
    <text evidence="3">The sequence shown here is derived from an EMBL/GenBank/DDBJ whole genome shotgun (WGS) entry which is preliminary data.</text>
</comment>
<dbReference type="PANTHER" id="PTHR42028:SF1">
    <property type="entry name" value="YALI0E30657P"/>
    <property type="match status" value="1"/>
</dbReference>
<dbReference type="PANTHER" id="PTHR42028">
    <property type="entry name" value="CHROMOSOME 1, WHOLE GENOME SHOTGUN SEQUENCE"/>
    <property type="match status" value="1"/>
</dbReference>
<dbReference type="EMBL" id="BTGC01000008">
    <property type="protein sequence ID" value="GMM52930.1"/>
    <property type="molecule type" value="Genomic_DNA"/>
</dbReference>
<feature type="chain" id="PRO_5043674943" description="DUF7137 domain-containing protein" evidence="1">
    <location>
        <begin position="16"/>
        <end position="207"/>
    </location>
</feature>